<dbReference type="GO" id="GO:0016925">
    <property type="term" value="P:protein sumoylation"/>
    <property type="evidence" value="ECO:0007669"/>
    <property type="project" value="UniProtKB-UniPathway"/>
</dbReference>
<feature type="compositionally biased region" description="Polar residues" evidence="14">
    <location>
        <begin position="1"/>
        <end position="13"/>
    </location>
</feature>
<feature type="compositionally biased region" description="Low complexity" evidence="14">
    <location>
        <begin position="470"/>
        <end position="481"/>
    </location>
</feature>
<dbReference type="InterPro" id="IPR003613">
    <property type="entry name" value="Ubox_domain"/>
</dbReference>
<comment type="subcellular location">
    <subcellularLocation>
        <location evidence="1">Nucleus</location>
    </subcellularLocation>
</comment>
<feature type="compositionally biased region" description="Low complexity" evidence="14">
    <location>
        <begin position="22"/>
        <end position="34"/>
    </location>
</feature>
<evidence type="ECO:0000256" key="11">
    <source>
        <dbReference type="ARBA" id="ARBA00023242"/>
    </source>
</evidence>
<keyword evidence="17" id="KW-1185">Reference proteome</keyword>
<evidence type="ECO:0000313" key="16">
    <source>
        <dbReference type="EMBL" id="OQD74068.1"/>
    </source>
</evidence>
<keyword evidence="9" id="KW-0862">Zinc</keyword>
<feature type="compositionally biased region" description="Acidic residues" evidence="14">
    <location>
        <begin position="190"/>
        <end position="204"/>
    </location>
</feature>
<evidence type="ECO:0000256" key="4">
    <source>
        <dbReference type="ARBA" id="ARBA00013194"/>
    </source>
</evidence>
<dbReference type="PANTHER" id="PTHR21330:SF1">
    <property type="entry name" value="E3 SUMO-PROTEIN LIGASE NSE2"/>
    <property type="match status" value="1"/>
</dbReference>
<dbReference type="CDD" id="cd16651">
    <property type="entry name" value="SPL-RING_NSE2"/>
    <property type="match status" value="1"/>
</dbReference>
<keyword evidence="6" id="KW-0479">Metal-binding</keyword>
<dbReference type="GO" id="GO:0000724">
    <property type="term" value="P:double-strand break repair via homologous recombination"/>
    <property type="evidence" value="ECO:0007669"/>
    <property type="project" value="InterPro"/>
</dbReference>
<comment type="pathway">
    <text evidence="2">Protein modification; protein sumoylation.</text>
</comment>
<feature type="compositionally biased region" description="Acidic residues" evidence="14">
    <location>
        <begin position="431"/>
        <end position="446"/>
    </location>
</feature>
<dbReference type="InterPro" id="IPR026846">
    <property type="entry name" value="Nse2(Mms21)"/>
</dbReference>
<dbReference type="GO" id="GO:0004842">
    <property type="term" value="F:ubiquitin-protein transferase activity"/>
    <property type="evidence" value="ECO:0007669"/>
    <property type="project" value="InterPro"/>
</dbReference>
<evidence type="ECO:0000256" key="8">
    <source>
        <dbReference type="ARBA" id="ARBA00022786"/>
    </source>
</evidence>
<feature type="domain" description="SP-RING-type" evidence="15">
    <location>
        <begin position="307"/>
        <end position="401"/>
    </location>
</feature>
<sequence>MLSATPARQRSTLSQSRPPPSARSQATSRATQRAIEIPELPEYQPPEAPLTAESHRQLATLLNSPYSKYLKTHFQHAAEKLTDSAGDVNEKLTDARQRYERAKEQRREAGDVEQDIENEEYQRLAETETKINDVTGGMEEKMRLIIDSEIRFQGLQDAMTTLDREVGEALQAAFGSRQTRGQRRQRHAGDDEDGEDAEDADYEGTPEREAREANAQNPPSHRLGNALEQGSEKWNGQSLTARYAGNNNYIGFYRIVHDSKFPGDEVPPLPHASTWFAHLEDPNANGSTAGSPSTRRTRNQRQPSPADSDDIAIQRERISLKCPLTLLPFREPVTSTKCPHSFEREAIHDMISRSAFHIPPPSGRGGRRIRAVKCPVCSIPLTNEDLRPDPVLLRKIRRAEELLARQAEDEFDASQPQHDMPGPLTLGSDAVDADGMDVDVDVDEDEMRVKSEPDPTQDRMIDSESESETDSSSSSSEESGV</sequence>
<dbReference type="OMA" id="TWFSHLE"/>
<evidence type="ECO:0000256" key="13">
    <source>
        <dbReference type="SAM" id="Coils"/>
    </source>
</evidence>
<evidence type="ECO:0000256" key="2">
    <source>
        <dbReference type="ARBA" id="ARBA00004718"/>
    </source>
</evidence>
<dbReference type="SMART" id="SM00504">
    <property type="entry name" value="Ubox"/>
    <property type="match status" value="1"/>
</dbReference>
<gene>
    <name evidence="16" type="ORF">PENDEC_c012G06859</name>
</gene>
<keyword evidence="10" id="KW-0413">Isomerase</keyword>
<dbReference type="Pfam" id="PF11789">
    <property type="entry name" value="zf-Nse"/>
    <property type="match status" value="1"/>
</dbReference>
<feature type="region of interest" description="Disordered" evidence="14">
    <location>
        <begin position="279"/>
        <end position="310"/>
    </location>
</feature>
<evidence type="ECO:0000259" key="15">
    <source>
        <dbReference type="PROSITE" id="PS51044"/>
    </source>
</evidence>
<dbReference type="Gene3D" id="3.30.40.10">
    <property type="entry name" value="Zinc/RING finger domain, C3HC4 (zinc finger)"/>
    <property type="match status" value="1"/>
</dbReference>
<dbReference type="GO" id="GO:0016567">
    <property type="term" value="P:protein ubiquitination"/>
    <property type="evidence" value="ECO:0007669"/>
    <property type="project" value="InterPro"/>
</dbReference>
<dbReference type="GO" id="GO:0005634">
    <property type="term" value="C:nucleus"/>
    <property type="evidence" value="ECO:0007669"/>
    <property type="project" value="UniProtKB-SubCell"/>
</dbReference>
<evidence type="ECO:0000256" key="6">
    <source>
        <dbReference type="ARBA" id="ARBA00022723"/>
    </source>
</evidence>
<feature type="region of interest" description="Disordered" evidence="14">
    <location>
        <begin position="1"/>
        <end position="56"/>
    </location>
</feature>
<feature type="coiled-coil region" evidence="13">
    <location>
        <begin position="78"/>
        <end position="122"/>
    </location>
</feature>
<dbReference type="Proteomes" id="UP000191522">
    <property type="component" value="Unassembled WGS sequence"/>
</dbReference>
<feature type="region of interest" description="Disordered" evidence="14">
    <location>
        <begin position="173"/>
        <end position="226"/>
    </location>
</feature>
<proteinExistence type="inferred from homology"/>
<protein>
    <recommendedName>
        <fullName evidence="4">peptidylprolyl isomerase</fullName>
        <ecNumber evidence="4">5.2.1.8</ecNumber>
    </recommendedName>
</protein>
<evidence type="ECO:0000256" key="3">
    <source>
        <dbReference type="ARBA" id="ARBA00008212"/>
    </source>
</evidence>
<evidence type="ECO:0000256" key="9">
    <source>
        <dbReference type="ARBA" id="ARBA00022833"/>
    </source>
</evidence>
<dbReference type="GO" id="GO:0061665">
    <property type="term" value="F:SUMO ligase activity"/>
    <property type="evidence" value="ECO:0007669"/>
    <property type="project" value="TreeGrafter"/>
</dbReference>
<dbReference type="PANTHER" id="PTHR21330">
    <property type="entry name" value="E3 SUMO-PROTEIN LIGASE NSE2"/>
    <property type="match status" value="1"/>
</dbReference>
<evidence type="ECO:0000256" key="14">
    <source>
        <dbReference type="SAM" id="MobiDB-lite"/>
    </source>
</evidence>
<evidence type="ECO:0000313" key="17">
    <source>
        <dbReference type="Proteomes" id="UP000191522"/>
    </source>
</evidence>
<dbReference type="GO" id="GO:0008270">
    <property type="term" value="F:zinc ion binding"/>
    <property type="evidence" value="ECO:0007669"/>
    <property type="project" value="UniProtKB-KW"/>
</dbReference>
<dbReference type="SUPFAM" id="SSF57850">
    <property type="entry name" value="RING/U-box"/>
    <property type="match status" value="1"/>
</dbReference>
<keyword evidence="13" id="KW-0175">Coiled coil</keyword>
<dbReference type="PROSITE" id="PS51044">
    <property type="entry name" value="ZF_SP_RING"/>
    <property type="match status" value="1"/>
</dbReference>
<feature type="compositionally biased region" description="Basic and acidic residues" evidence="14">
    <location>
        <begin position="447"/>
        <end position="462"/>
    </location>
</feature>
<keyword evidence="5" id="KW-0808">Transferase</keyword>
<keyword evidence="11" id="KW-0539">Nucleus</keyword>
<dbReference type="InterPro" id="IPR004181">
    <property type="entry name" value="Znf_MIZ"/>
</dbReference>
<dbReference type="STRING" id="69771.A0A1V6PAL7"/>
<accession>A0A1V6PAL7</accession>
<dbReference type="InterPro" id="IPR013083">
    <property type="entry name" value="Znf_RING/FYVE/PHD"/>
</dbReference>
<dbReference type="AlphaFoldDB" id="A0A1V6PAL7"/>
<evidence type="ECO:0000256" key="7">
    <source>
        <dbReference type="ARBA" id="ARBA00022771"/>
    </source>
</evidence>
<reference evidence="17" key="1">
    <citation type="journal article" date="2017" name="Nat. Microbiol.">
        <title>Global analysis of biosynthetic gene clusters reveals vast potential of secondary metabolite production in Penicillium species.</title>
        <authorList>
            <person name="Nielsen J.C."/>
            <person name="Grijseels S."/>
            <person name="Prigent S."/>
            <person name="Ji B."/>
            <person name="Dainat J."/>
            <person name="Nielsen K.F."/>
            <person name="Frisvad J.C."/>
            <person name="Workman M."/>
            <person name="Nielsen J."/>
        </authorList>
    </citation>
    <scope>NUCLEOTIDE SEQUENCE [LARGE SCALE GENOMIC DNA]</scope>
    <source>
        <strain evidence="17">IBT 11843</strain>
    </source>
</reference>
<evidence type="ECO:0000256" key="1">
    <source>
        <dbReference type="ARBA" id="ARBA00004123"/>
    </source>
</evidence>
<dbReference type="EC" id="5.2.1.8" evidence="4"/>
<dbReference type="UniPathway" id="UPA00886"/>
<dbReference type="OrthoDB" id="756301at2759"/>
<comment type="similarity">
    <text evidence="3">Belongs to the NSE2 family.</text>
</comment>
<evidence type="ECO:0000256" key="12">
    <source>
        <dbReference type="PROSITE-ProRule" id="PRU00452"/>
    </source>
</evidence>
<dbReference type="GO" id="GO:0003755">
    <property type="term" value="F:peptidyl-prolyl cis-trans isomerase activity"/>
    <property type="evidence" value="ECO:0007669"/>
    <property type="project" value="UniProtKB-KW"/>
</dbReference>
<organism evidence="16 17">
    <name type="scientific">Penicillium decumbens</name>
    <dbReference type="NCBI Taxonomy" id="69771"/>
    <lineage>
        <taxon>Eukaryota</taxon>
        <taxon>Fungi</taxon>
        <taxon>Dikarya</taxon>
        <taxon>Ascomycota</taxon>
        <taxon>Pezizomycotina</taxon>
        <taxon>Eurotiomycetes</taxon>
        <taxon>Eurotiomycetidae</taxon>
        <taxon>Eurotiales</taxon>
        <taxon>Aspergillaceae</taxon>
        <taxon>Penicillium</taxon>
    </lineage>
</organism>
<evidence type="ECO:0000256" key="10">
    <source>
        <dbReference type="ARBA" id="ARBA00023110"/>
    </source>
</evidence>
<feature type="compositionally biased region" description="Polar residues" evidence="14">
    <location>
        <begin position="284"/>
        <end position="305"/>
    </location>
</feature>
<name>A0A1V6PAL7_PENDC</name>
<dbReference type="EMBL" id="MDYL01000012">
    <property type="protein sequence ID" value="OQD74068.1"/>
    <property type="molecule type" value="Genomic_DNA"/>
</dbReference>
<evidence type="ECO:0000256" key="5">
    <source>
        <dbReference type="ARBA" id="ARBA00022679"/>
    </source>
</evidence>
<keyword evidence="10" id="KW-0697">Rotamase</keyword>
<feature type="region of interest" description="Disordered" evidence="14">
    <location>
        <begin position="408"/>
        <end position="481"/>
    </location>
</feature>
<keyword evidence="8" id="KW-0833">Ubl conjugation pathway</keyword>
<keyword evidence="7 12" id="KW-0863">Zinc-finger</keyword>
<comment type="caution">
    <text evidence="16">The sequence shown here is derived from an EMBL/GenBank/DDBJ whole genome shotgun (WGS) entry which is preliminary data.</text>
</comment>
<dbReference type="GO" id="GO:0030915">
    <property type="term" value="C:Smc5-Smc6 complex"/>
    <property type="evidence" value="ECO:0007669"/>
    <property type="project" value="InterPro"/>
</dbReference>